<protein>
    <submittedName>
        <fullName evidence="3">P74 protein</fullName>
    </submittedName>
</protein>
<dbReference type="Proteomes" id="UP000007151">
    <property type="component" value="Unassembled WGS sequence"/>
</dbReference>
<evidence type="ECO:0000256" key="1">
    <source>
        <dbReference type="SAM" id="MobiDB-lite"/>
    </source>
</evidence>
<keyword evidence="4" id="KW-1185">Reference proteome</keyword>
<gene>
    <name evidence="3" type="ORF">KGM_205755</name>
</gene>
<dbReference type="InParanoid" id="A0A212FB48"/>
<name>A0A212FB48_DANPL</name>
<sequence length="409" mass="46637">MAYYTQVDLQNASMYAKQRLLLHYIKFINEKYPHIGSEVAYTVKQADPEKDYYFPETFRSSAIVVDVNITKDLCEKISCNSATNKGACKFGDQASLYRIGDMEKFKVQCQPACYNLKNQLVFDDDGKEVVQSHRFEWNKNNKCEFVNSAVTWMEKPFYRSMEIYEKRVNDLELGFNYDEDLDMYFYNKYYCNVYFDTYDPATKNCKTAWYDFIANVVVGENIMKLLKAGISYIENGNTIIPSRLPSPPKIDDKWKLENWRKDINSKFVIPNTEIKFNVTEGESAAAPNPLAAGYASDTGTTRDETKDESGDDDETKDGNSSQNVVEAILVGLLESIVSTEFLESIAVDVGTTILVTQLKNFALKILKKLSVSMAEAVLKLNVQLFENILKASVVNVYRYRYSANGGSNF</sequence>
<feature type="domain" description="Baculoviridae p74 N-terminal" evidence="2">
    <location>
        <begin position="5"/>
        <end position="276"/>
    </location>
</feature>
<evidence type="ECO:0000313" key="4">
    <source>
        <dbReference type="Proteomes" id="UP000007151"/>
    </source>
</evidence>
<proteinExistence type="predicted"/>
<comment type="caution">
    <text evidence="3">The sequence shown here is derived from an EMBL/GenBank/DDBJ whole genome shotgun (WGS) entry which is preliminary data.</text>
</comment>
<organism evidence="3 4">
    <name type="scientific">Danaus plexippus plexippus</name>
    <dbReference type="NCBI Taxonomy" id="278856"/>
    <lineage>
        <taxon>Eukaryota</taxon>
        <taxon>Metazoa</taxon>
        <taxon>Ecdysozoa</taxon>
        <taxon>Arthropoda</taxon>
        <taxon>Hexapoda</taxon>
        <taxon>Insecta</taxon>
        <taxon>Pterygota</taxon>
        <taxon>Neoptera</taxon>
        <taxon>Endopterygota</taxon>
        <taxon>Lepidoptera</taxon>
        <taxon>Glossata</taxon>
        <taxon>Ditrysia</taxon>
        <taxon>Papilionoidea</taxon>
        <taxon>Nymphalidae</taxon>
        <taxon>Danainae</taxon>
        <taxon>Danaini</taxon>
        <taxon>Danaina</taxon>
        <taxon>Danaus</taxon>
        <taxon>Danaus</taxon>
    </lineage>
</organism>
<dbReference type="Pfam" id="PF08404">
    <property type="entry name" value="Baculo_p74_N"/>
    <property type="match status" value="1"/>
</dbReference>
<evidence type="ECO:0000313" key="3">
    <source>
        <dbReference type="EMBL" id="OWR50950.1"/>
    </source>
</evidence>
<dbReference type="KEGG" id="dpl:KGM_205755"/>
<evidence type="ECO:0000259" key="2">
    <source>
        <dbReference type="Pfam" id="PF08404"/>
    </source>
</evidence>
<reference evidence="3 4" key="1">
    <citation type="journal article" date="2011" name="Cell">
        <title>The monarch butterfly genome yields insights into long-distance migration.</title>
        <authorList>
            <person name="Zhan S."/>
            <person name="Merlin C."/>
            <person name="Boore J.L."/>
            <person name="Reppert S.M."/>
        </authorList>
    </citation>
    <scope>NUCLEOTIDE SEQUENCE [LARGE SCALE GENOMIC DNA]</scope>
    <source>
        <strain evidence="3">F-2</strain>
    </source>
</reference>
<accession>A0A212FB48</accession>
<dbReference type="EMBL" id="AGBW02009380">
    <property type="protein sequence ID" value="OWR50950.1"/>
    <property type="molecule type" value="Genomic_DNA"/>
</dbReference>
<dbReference type="AlphaFoldDB" id="A0A212FB48"/>
<dbReference type="InterPro" id="IPR013613">
    <property type="entry name" value="Baculo_p74_N"/>
</dbReference>
<feature type="region of interest" description="Disordered" evidence="1">
    <location>
        <begin position="287"/>
        <end position="320"/>
    </location>
</feature>